<dbReference type="Gene3D" id="2.60.40.790">
    <property type="match status" value="1"/>
</dbReference>
<evidence type="ECO:0000256" key="2">
    <source>
        <dbReference type="ARBA" id="ARBA00022946"/>
    </source>
</evidence>
<comment type="subunit">
    <text evidence="5">May form oligomeric structures.</text>
</comment>
<evidence type="ECO:0000256" key="1">
    <source>
        <dbReference type="ARBA" id="ARBA00004173"/>
    </source>
</evidence>
<dbReference type="PANTHER" id="PTHR46991">
    <property type="entry name" value="23.5 KDA HEAT SHOCK PROTEIN, MITOCHONDRIAL"/>
    <property type="match status" value="1"/>
</dbReference>
<evidence type="ECO:0000259" key="8">
    <source>
        <dbReference type="PROSITE" id="PS01031"/>
    </source>
</evidence>
<dbReference type="SUPFAM" id="SSF49764">
    <property type="entry name" value="HSP20-like chaperones"/>
    <property type="match status" value="1"/>
</dbReference>
<dbReference type="FunFam" id="2.60.40.790:FF:000047">
    <property type="entry name" value="23.6 kDa heat shock protein mitochondrial"/>
    <property type="match status" value="1"/>
</dbReference>
<dbReference type="Pfam" id="PF00011">
    <property type="entry name" value="HSP20"/>
    <property type="match status" value="1"/>
</dbReference>
<dbReference type="PROSITE" id="PS01031">
    <property type="entry name" value="SHSP"/>
    <property type="match status" value="1"/>
</dbReference>
<dbReference type="EMBL" id="JBDFQZ010000006">
    <property type="protein sequence ID" value="KAK9716394.1"/>
    <property type="molecule type" value="Genomic_DNA"/>
</dbReference>
<dbReference type="GO" id="GO:0005739">
    <property type="term" value="C:mitochondrion"/>
    <property type="evidence" value="ECO:0007669"/>
    <property type="project" value="UniProtKB-SubCell"/>
</dbReference>
<evidence type="ECO:0000256" key="5">
    <source>
        <dbReference type="ARBA" id="ARBA00062444"/>
    </source>
</evidence>
<evidence type="ECO:0000256" key="6">
    <source>
        <dbReference type="PROSITE-ProRule" id="PRU00285"/>
    </source>
</evidence>
<keyword evidence="2" id="KW-0809">Transit peptide</keyword>
<comment type="subcellular location">
    <subcellularLocation>
        <location evidence="1">Mitochondrion</location>
    </subcellularLocation>
</comment>
<feature type="domain" description="SHSP" evidence="8">
    <location>
        <begin position="103"/>
        <end position="209"/>
    </location>
</feature>
<dbReference type="CDD" id="cd06464">
    <property type="entry name" value="ACD_sHsps-like"/>
    <property type="match status" value="1"/>
</dbReference>
<evidence type="ECO:0000313" key="10">
    <source>
        <dbReference type="Proteomes" id="UP001443914"/>
    </source>
</evidence>
<comment type="similarity">
    <text evidence="6 7">Belongs to the small heat shock protein (HSP20) family.</text>
</comment>
<evidence type="ECO:0000313" key="9">
    <source>
        <dbReference type="EMBL" id="KAK9716394.1"/>
    </source>
</evidence>
<dbReference type="PANTHER" id="PTHR46991:SF11">
    <property type="entry name" value="SMALL HEAT SHOCK PROTEIN HSPF"/>
    <property type="match status" value="1"/>
</dbReference>
<evidence type="ECO:0000256" key="3">
    <source>
        <dbReference type="ARBA" id="ARBA00023016"/>
    </source>
</evidence>
<accession>A0AAW1K9U1</accession>
<dbReference type="InterPro" id="IPR044656">
    <property type="entry name" value="HSP14.7/HSP23.5/HSP23.6-like"/>
</dbReference>
<organism evidence="9 10">
    <name type="scientific">Saponaria officinalis</name>
    <name type="common">Common soapwort</name>
    <name type="synonym">Lychnis saponaria</name>
    <dbReference type="NCBI Taxonomy" id="3572"/>
    <lineage>
        <taxon>Eukaryota</taxon>
        <taxon>Viridiplantae</taxon>
        <taxon>Streptophyta</taxon>
        <taxon>Embryophyta</taxon>
        <taxon>Tracheophyta</taxon>
        <taxon>Spermatophyta</taxon>
        <taxon>Magnoliopsida</taxon>
        <taxon>eudicotyledons</taxon>
        <taxon>Gunneridae</taxon>
        <taxon>Pentapetalae</taxon>
        <taxon>Caryophyllales</taxon>
        <taxon>Caryophyllaceae</taxon>
        <taxon>Caryophylleae</taxon>
        <taxon>Saponaria</taxon>
    </lineage>
</organism>
<evidence type="ECO:0000256" key="4">
    <source>
        <dbReference type="ARBA" id="ARBA00023128"/>
    </source>
</evidence>
<protein>
    <recommendedName>
        <fullName evidence="8">SHSP domain-containing protein</fullName>
    </recommendedName>
</protein>
<sequence length="209" mass="23656">MASTTALRRLAGGSLISGNIFRPLRAVSATRLFNTNAQMTRVDDDERDDRADRSIARRGREFPGFFSGNVFDPFTPTRSVSQLINLMDQLMDNPFLPTNRTGLSPGAARRGWDIREDEEALHLKVDMPGLGKEDVKVSVEENTLIIKGEGEKETEEEESRRRYMSRIDLTPNVYKVDGIKAEMKNGVLRVVVPKVKEEERKDVFQVNVE</sequence>
<dbReference type="InterPro" id="IPR008978">
    <property type="entry name" value="HSP20-like_chaperone"/>
</dbReference>
<name>A0AAW1K9U1_SAPOF</name>
<dbReference type="Proteomes" id="UP001443914">
    <property type="component" value="Unassembled WGS sequence"/>
</dbReference>
<dbReference type="GO" id="GO:0006950">
    <property type="term" value="P:response to stress"/>
    <property type="evidence" value="ECO:0007669"/>
    <property type="project" value="UniProtKB-ARBA"/>
</dbReference>
<keyword evidence="3" id="KW-0346">Stress response</keyword>
<proteinExistence type="inferred from homology"/>
<comment type="caution">
    <text evidence="9">The sequence shown here is derived from an EMBL/GenBank/DDBJ whole genome shotgun (WGS) entry which is preliminary data.</text>
</comment>
<evidence type="ECO:0000256" key="7">
    <source>
        <dbReference type="RuleBase" id="RU003616"/>
    </source>
</evidence>
<keyword evidence="10" id="KW-1185">Reference proteome</keyword>
<dbReference type="InterPro" id="IPR002068">
    <property type="entry name" value="A-crystallin/Hsp20_dom"/>
</dbReference>
<keyword evidence="4" id="KW-0496">Mitochondrion</keyword>
<reference evidence="9" key="1">
    <citation type="submission" date="2024-03" db="EMBL/GenBank/DDBJ databases">
        <title>WGS assembly of Saponaria officinalis var. Norfolk2.</title>
        <authorList>
            <person name="Jenkins J."/>
            <person name="Shu S."/>
            <person name="Grimwood J."/>
            <person name="Barry K."/>
            <person name="Goodstein D."/>
            <person name="Schmutz J."/>
            <person name="Leebens-Mack J."/>
            <person name="Osbourn A."/>
        </authorList>
    </citation>
    <scope>NUCLEOTIDE SEQUENCE [LARGE SCALE GENOMIC DNA]</scope>
    <source>
        <strain evidence="9">JIC</strain>
    </source>
</reference>
<dbReference type="AlphaFoldDB" id="A0AAW1K9U1"/>
<gene>
    <name evidence="9" type="ORF">RND81_06G229600</name>
</gene>